<comment type="function">
    <text evidence="5">NDH-1 shuttles electrons from NADH, via FMN and iron-sulfur (Fe-S) centers, to quinones in the respiratory chain. The immediate electron acceptor for the enzyme in this species is believed to be ubiquinone. Couples the redox reaction to proton translocation (for every two electrons transferred, four hydrogen ions are translocated across the cytoplasmic membrane), and thus conserves the redox energy in a proton gradient. This subunit may bind ubiquinone.</text>
</comment>
<dbReference type="GO" id="GO:0016655">
    <property type="term" value="F:oxidoreductase activity, acting on NAD(P)H, quinone or similar compound as acceptor"/>
    <property type="evidence" value="ECO:0007669"/>
    <property type="project" value="UniProtKB-UniRule"/>
</dbReference>
<evidence type="ECO:0000256" key="2">
    <source>
        <dbReference type="ARBA" id="ARBA00022692"/>
    </source>
</evidence>
<dbReference type="EMBL" id="PEBX01000007">
    <property type="protein sequence ID" value="PTQ57394.1"/>
    <property type="molecule type" value="Genomic_DNA"/>
</dbReference>
<protein>
    <recommendedName>
        <fullName evidence="5">NADH-quinone oxidoreductase subunit H</fullName>
        <ecNumber evidence="5">7.1.1.-</ecNumber>
    </recommendedName>
    <alternativeName>
        <fullName evidence="5">NADH dehydrogenase I subunit H</fullName>
    </alternativeName>
    <alternativeName>
        <fullName evidence="5">NDH-1 subunit H</fullName>
    </alternativeName>
</protein>
<evidence type="ECO:0000313" key="7">
    <source>
        <dbReference type="EMBL" id="PTQ57394.1"/>
    </source>
</evidence>
<sequence length="333" mass="37151">MRDWLSGTLSAEQWLIIILAIVVLLLFVLFFVVYAIYFQRKILGWMQGRVGPNRVGPFGLLQTVADTLKSLLKEPVIPKHVDRPLYFLAPFVAFAPSFIVLAVIPFSPQVTYTDLSVGFLFYVAIASISTLGVIMGGWSSNNKWSLIGAMRAAAMMISYEIPLVMGALGVVLLAGSLNLNDIVAWQEQHVWNVIPQILGFAVFFIAALAELNRTPFDLSEAESELVAGYQVEYSGIRFAFFMLSEYVYLFAMGSLVTVLFFGGWLPPHPALGFIPGIIWFLLKALFFANLPFWFQATFPRARVDLLMTFSWKVLIPLALVNLVITAFVKAFLA</sequence>
<feature type="transmembrane region" description="Helical" evidence="5">
    <location>
        <begin position="313"/>
        <end position="332"/>
    </location>
</feature>
<keyword evidence="5" id="KW-1003">Cell membrane</keyword>
<dbReference type="AlphaFoldDB" id="A0A2R6Y3Y9"/>
<dbReference type="GO" id="GO:0048038">
    <property type="term" value="F:quinone binding"/>
    <property type="evidence" value="ECO:0007669"/>
    <property type="project" value="UniProtKB-KW"/>
</dbReference>
<dbReference type="GO" id="GO:0003954">
    <property type="term" value="F:NADH dehydrogenase activity"/>
    <property type="evidence" value="ECO:0007669"/>
    <property type="project" value="TreeGrafter"/>
</dbReference>
<evidence type="ECO:0000256" key="3">
    <source>
        <dbReference type="ARBA" id="ARBA00022989"/>
    </source>
</evidence>
<dbReference type="InterPro" id="IPR018086">
    <property type="entry name" value="NADH_UbQ_OxRdtase_su1_CS"/>
</dbReference>
<keyword evidence="5 6" id="KW-0520">NAD</keyword>
<dbReference type="EC" id="7.1.1.-" evidence="5"/>
<name>A0A2R6Y3Y9_9BACL</name>
<comment type="catalytic activity">
    <reaction evidence="5">
        <text>a quinone + NADH + 5 H(+)(in) = a quinol + NAD(+) + 4 H(+)(out)</text>
        <dbReference type="Rhea" id="RHEA:57888"/>
        <dbReference type="ChEBI" id="CHEBI:15378"/>
        <dbReference type="ChEBI" id="CHEBI:24646"/>
        <dbReference type="ChEBI" id="CHEBI:57540"/>
        <dbReference type="ChEBI" id="CHEBI:57945"/>
        <dbReference type="ChEBI" id="CHEBI:132124"/>
    </reaction>
</comment>
<keyword evidence="3 5" id="KW-1133">Transmembrane helix</keyword>
<comment type="subcellular location">
    <subcellularLocation>
        <location evidence="5 6">Cell membrane</location>
        <topology evidence="5 6">Multi-pass membrane protein</topology>
    </subcellularLocation>
    <subcellularLocation>
        <location evidence="1">Membrane</location>
        <topology evidence="1">Multi-pass membrane protein</topology>
    </subcellularLocation>
</comment>
<dbReference type="HAMAP" id="MF_01350">
    <property type="entry name" value="NDH1_NuoH"/>
    <property type="match status" value="1"/>
</dbReference>
<feature type="transmembrane region" description="Helical" evidence="5">
    <location>
        <begin position="246"/>
        <end position="265"/>
    </location>
</feature>
<evidence type="ECO:0000313" key="8">
    <source>
        <dbReference type="Proteomes" id="UP000244338"/>
    </source>
</evidence>
<evidence type="ECO:0000256" key="1">
    <source>
        <dbReference type="ARBA" id="ARBA00004141"/>
    </source>
</evidence>
<comment type="subunit">
    <text evidence="5">NDH-1 is composed of 14 different subunits. Subunits NuoA, H, J, K, L, M, N constitute the membrane sector of the complex.</text>
</comment>
<keyword evidence="5" id="KW-1278">Translocase</keyword>
<feature type="transmembrane region" description="Helical" evidence="5">
    <location>
        <begin position="14"/>
        <end position="37"/>
    </location>
</feature>
<feature type="transmembrane region" description="Helical" evidence="5">
    <location>
        <begin position="159"/>
        <end position="177"/>
    </location>
</feature>
<feature type="transmembrane region" description="Helical" evidence="5">
    <location>
        <begin position="189"/>
        <end position="209"/>
    </location>
</feature>
<dbReference type="GO" id="GO:0009060">
    <property type="term" value="P:aerobic respiration"/>
    <property type="evidence" value="ECO:0007669"/>
    <property type="project" value="TreeGrafter"/>
</dbReference>
<keyword evidence="4 5" id="KW-0472">Membrane</keyword>
<dbReference type="PANTHER" id="PTHR11432:SF3">
    <property type="entry name" value="NADH-UBIQUINONE OXIDOREDUCTASE CHAIN 1"/>
    <property type="match status" value="1"/>
</dbReference>
<comment type="caution">
    <text evidence="7">The sequence shown here is derived from an EMBL/GenBank/DDBJ whole genome shotgun (WGS) entry which is preliminary data.</text>
</comment>
<dbReference type="Proteomes" id="UP000244338">
    <property type="component" value="Unassembled WGS sequence"/>
</dbReference>
<keyword evidence="5" id="KW-0874">Quinone</keyword>
<dbReference type="Pfam" id="PF00146">
    <property type="entry name" value="NADHdh"/>
    <property type="match status" value="1"/>
</dbReference>
<organism evidence="7 8">
    <name type="scientific">Candidatus Carbonibacillus altaicus</name>
    <dbReference type="NCBI Taxonomy" id="2163959"/>
    <lineage>
        <taxon>Bacteria</taxon>
        <taxon>Bacillati</taxon>
        <taxon>Bacillota</taxon>
        <taxon>Bacilli</taxon>
        <taxon>Bacillales</taxon>
        <taxon>Candidatus Carbonibacillus</taxon>
    </lineage>
</organism>
<evidence type="ECO:0000256" key="6">
    <source>
        <dbReference type="RuleBase" id="RU000471"/>
    </source>
</evidence>
<dbReference type="InterPro" id="IPR001694">
    <property type="entry name" value="NADH_UbQ_OxRdtase_su1/FPO"/>
</dbReference>
<reference evidence="8" key="1">
    <citation type="journal article" date="2018" name="Sci. Rep.">
        <title>Lignite coal burning seam in the remote Altai Mountains harbors a hydrogen-driven thermophilic microbial community.</title>
        <authorList>
            <person name="Kadnikov V.V."/>
            <person name="Mardanov A.V."/>
            <person name="Ivasenko D.A."/>
            <person name="Antsiferov D.V."/>
            <person name="Beletsky A.V."/>
            <person name="Karnachuk O.V."/>
            <person name="Ravin N.V."/>
        </authorList>
    </citation>
    <scope>NUCLEOTIDE SEQUENCE [LARGE SCALE GENOMIC DNA]</scope>
</reference>
<dbReference type="GO" id="GO:0005886">
    <property type="term" value="C:plasma membrane"/>
    <property type="evidence" value="ECO:0007669"/>
    <property type="project" value="UniProtKB-SubCell"/>
</dbReference>
<dbReference type="NCBIfam" id="NF004741">
    <property type="entry name" value="PRK06076.1-2"/>
    <property type="match status" value="1"/>
</dbReference>
<keyword evidence="2 5" id="KW-0812">Transmembrane</keyword>
<feature type="transmembrane region" description="Helical" evidence="5">
    <location>
        <begin position="119"/>
        <end position="138"/>
    </location>
</feature>
<comment type="similarity">
    <text evidence="5 6">Belongs to the complex I subunit 1 family.</text>
</comment>
<dbReference type="PANTHER" id="PTHR11432">
    <property type="entry name" value="NADH DEHYDROGENASE SUBUNIT 1"/>
    <property type="match status" value="1"/>
</dbReference>
<evidence type="ECO:0000256" key="5">
    <source>
        <dbReference type="HAMAP-Rule" id="MF_01350"/>
    </source>
</evidence>
<accession>A0A2R6Y3Y9</accession>
<feature type="transmembrane region" description="Helical" evidence="5">
    <location>
        <begin position="271"/>
        <end position="292"/>
    </location>
</feature>
<feature type="transmembrane region" description="Helical" evidence="5">
    <location>
        <begin position="85"/>
        <end position="107"/>
    </location>
</feature>
<gene>
    <name evidence="5" type="primary">nuoH</name>
    <name evidence="7" type="ORF">BSOLF_1549</name>
</gene>
<keyword evidence="5 7" id="KW-0830">Ubiquinone</keyword>
<dbReference type="PROSITE" id="PS00668">
    <property type="entry name" value="COMPLEX1_ND1_2"/>
    <property type="match status" value="1"/>
</dbReference>
<evidence type="ECO:0000256" key="4">
    <source>
        <dbReference type="ARBA" id="ARBA00023136"/>
    </source>
</evidence>
<proteinExistence type="inferred from homology"/>